<evidence type="ECO:0000313" key="3">
    <source>
        <dbReference type="Proteomes" id="UP001575105"/>
    </source>
</evidence>
<organism evidence="2 3">
    <name type="scientific">Natronomicrosphaera hydrolytica</name>
    <dbReference type="NCBI Taxonomy" id="3242702"/>
    <lineage>
        <taxon>Bacteria</taxon>
        <taxon>Pseudomonadati</taxon>
        <taxon>Planctomycetota</taxon>
        <taxon>Phycisphaerae</taxon>
        <taxon>Phycisphaerales</taxon>
        <taxon>Phycisphaeraceae</taxon>
        <taxon>Natronomicrosphaera</taxon>
    </lineage>
</organism>
<evidence type="ECO:0000313" key="2">
    <source>
        <dbReference type="EMBL" id="MFA9477985.1"/>
    </source>
</evidence>
<dbReference type="CDD" id="cd02440">
    <property type="entry name" value="AdoMet_MTases"/>
    <property type="match status" value="1"/>
</dbReference>
<proteinExistence type="predicted"/>
<sequence>MADVPRLYDDLAWLWPLLSPPEDYASEAATMRSLLNETLTLGAPGHRPTVLELGAGGGHALHHLRHDFDCVAVDLSAPMLANCRSLNPEVETHLGDMRSVRLNRKFDAVLIHDAIDYMTNLADLRATLSTAAAHLEPGGVALVAPTYIRETFADHETEQEHHANADVALTYFSYVHTLQPTDTTFELILLYLIKQPAVGGPVTVVEDRHVCGLFDEQTWLDLMNEAGFNCQRRTESLWELFVGVKR</sequence>
<accession>A0ABV4U4A4</accession>
<evidence type="ECO:0000259" key="1">
    <source>
        <dbReference type="Pfam" id="PF13649"/>
    </source>
</evidence>
<reference evidence="2 3" key="1">
    <citation type="submission" date="2024-08" db="EMBL/GenBank/DDBJ databases">
        <title>Whole-genome sequencing of halo(alkali)philic microorganisms from hypersaline lakes.</title>
        <authorList>
            <person name="Sorokin D.Y."/>
            <person name="Merkel A.Y."/>
            <person name="Messina E."/>
            <person name="Yakimov M."/>
        </authorList>
    </citation>
    <scope>NUCLEOTIDE SEQUENCE [LARGE SCALE GENOMIC DNA]</scope>
    <source>
        <strain evidence="2 3">AB-hyl4</strain>
    </source>
</reference>
<dbReference type="RefSeq" id="WP_425344914.1">
    <property type="nucleotide sequence ID" value="NZ_JBGUBD010000004.1"/>
</dbReference>
<protein>
    <submittedName>
        <fullName evidence="2">Trans-aconitate 2-methyltransferase</fullName>
    </submittedName>
</protein>
<gene>
    <name evidence="2" type="ORF">ACERK3_06695</name>
</gene>
<dbReference type="EMBL" id="JBGUBD010000004">
    <property type="protein sequence ID" value="MFA9477985.1"/>
    <property type="molecule type" value="Genomic_DNA"/>
</dbReference>
<dbReference type="Gene3D" id="3.40.50.150">
    <property type="entry name" value="Vaccinia Virus protein VP39"/>
    <property type="match status" value="1"/>
</dbReference>
<dbReference type="InterPro" id="IPR029063">
    <property type="entry name" value="SAM-dependent_MTases_sf"/>
</dbReference>
<dbReference type="Proteomes" id="UP001575105">
    <property type="component" value="Unassembled WGS sequence"/>
</dbReference>
<dbReference type="InterPro" id="IPR041698">
    <property type="entry name" value="Methyltransf_25"/>
</dbReference>
<dbReference type="SUPFAM" id="SSF53335">
    <property type="entry name" value="S-adenosyl-L-methionine-dependent methyltransferases"/>
    <property type="match status" value="1"/>
</dbReference>
<dbReference type="Gene3D" id="2.20.130.10">
    <property type="entry name" value="CAC2371-like domains"/>
    <property type="match status" value="1"/>
</dbReference>
<comment type="caution">
    <text evidence="2">The sequence shown here is derived from an EMBL/GenBank/DDBJ whole genome shotgun (WGS) entry which is preliminary data.</text>
</comment>
<keyword evidence="3" id="KW-1185">Reference proteome</keyword>
<name>A0ABV4U4A4_9BACT</name>
<feature type="domain" description="Methyltransferase" evidence="1">
    <location>
        <begin position="50"/>
        <end position="139"/>
    </location>
</feature>
<dbReference type="Pfam" id="PF13649">
    <property type="entry name" value="Methyltransf_25"/>
    <property type="match status" value="1"/>
</dbReference>